<gene>
    <name evidence="13" type="ORF">PODLI_1B015104</name>
</gene>
<evidence type="ECO:0000256" key="6">
    <source>
        <dbReference type="ARBA" id="ARBA00022729"/>
    </source>
</evidence>
<dbReference type="GO" id="GO:0007340">
    <property type="term" value="P:acrosome reaction"/>
    <property type="evidence" value="ECO:0007669"/>
    <property type="project" value="TreeGrafter"/>
</dbReference>
<dbReference type="PRINTS" id="PR00722">
    <property type="entry name" value="CHYMOTRYPSIN"/>
</dbReference>
<dbReference type="PANTHER" id="PTHR24252">
    <property type="entry name" value="ACROSIN-RELATED"/>
    <property type="match status" value="1"/>
</dbReference>
<keyword evidence="9" id="KW-1015">Disulfide bond</keyword>
<dbReference type="GO" id="GO:0035821">
    <property type="term" value="P:modulation of process of another organism"/>
    <property type="evidence" value="ECO:0007669"/>
    <property type="project" value="UniProtKB-ARBA"/>
</dbReference>
<organism evidence="13 14">
    <name type="scientific">Podarcis lilfordi</name>
    <name type="common">Lilford's wall lizard</name>
    <dbReference type="NCBI Taxonomy" id="74358"/>
    <lineage>
        <taxon>Eukaryota</taxon>
        <taxon>Metazoa</taxon>
        <taxon>Chordata</taxon>
        <taxon>Craniata</taxon>
        <taxon>Vertebrata</taxon>
        <taxon>Euteleostomi</taxon>
        <taxon>Lepidosauria</taxon>
        <taxon>Squamata</taxon>
        <taxon>Bifurcata</taxon>
        <taxon>Unidentata</taxon>
        <taxon>Episquamata</taxon>
        <taxon>Laterata</taxon>
        <taxon>Lacertibaenia</taxon>
        <taxon>Lacertidae</taxon>
        <taxon>Podarcis</taxon>
    </lineage>
</organism>
<name>A0AA35KYQ9_9SAUR</name>
<evidence type="ECO:0000256" key="8">
    <source>
        <dbReference type="ARBA" id="ARBA00022825"/>
    </source>
</evidence>
<dbReference type="InterPro" id="IPR043504">
    <property type="entry name" value="Peptidase_S1_PA_chymotrypsin"/>
</dbReference>
<dbReference type="EC" id="3.4.21.10" evidence="3"/>
<keyword evidence="8 10" id="KW-0720">Serine protease</keyword>
<evidence type="ECO:0000313" key="14">
    <source>
        <dbReference type="Proteomes" id="UP001178461"/>
    </source>
</evidence>
<proteinExistence type="inferred from homology"/>
<evidence type="ECO:0000256" key="10">
    <source>
        <dbReference type="RuleBase" id="RU363034"/>
    </source>
</evidence>
<dbReference type="Gene3D" id="2.40.10.10">
    <property type="entry name" value="Trypsin-like serine proteases"/>
    <property type="match status" value="1"/>
</dbReference>
<evidence type="ECO:0000313" key="13">
    <source>
        <dbReference type="EMBL" id="CAI5786722.1"/>
    </source>
</evidence>
<keyword evidence="14" id="KW-1185">Reference proteome</keyword>
<dbReference type="InterPro" id="IPR001254">
    <property type="entry name" value="Trypsin_dom"/>
</dbReference>
<feature type="region of interest" description="Disordered" evidence="11">
    <location>
        <begin position="335"/>
        <end position="360"/>
    </location>
</feature>
<dbReference type="InterPro" id="IPR009003">
    <property type="entry name" value="Peptidase_S1_PA"/>
</dbReference>
<keyword evidence="5 10" id="KW-0645">Protease</keyword>
<evidence type="ECO:0000256" key="2">
    <source>
        <dbReference type="ARBA" id="ARBA00009228"/>
    </source>
</evidence>
<dbReference type="GO" id="GO:0004252">
    <property type="term" value="F:serine-type endopeptidase activity"/>
    <property type="evidence" value="ECO:0007669"/>
    <property type="project" value="InterPro"/>
</dbReference>
<evidence type="ECO:0000256" key="1">
    <source>
        <dbReference type="ARBA" id="ARBA00001656"/>
    </source>
</evidence>
<feature type="region of interest" description="Disordered" evidence="11">
    <location>
        <begin position="279"/>
        <end position="312"/>
    </location>
</feature>
<dbReference type="InterPro" id="IPR033116">
    <property type="entry name" value="TRYPSIN_SER"/>
</dbReference>
<dbReference type="InterPro" id="IPR001314">
    <property type="entry name" value="Peptidase_S1A"/>
</dbReference>
<dbReference type="PROSITE" id="PS00134">
    <property type="entry name" value="TRYPSIN_HIS"/>
    <property type="match status" value="1"/>
</dbReference>
<dbReference type="GO" id="GO:0006508">
    <property type="term" value="P:proteolysis"/>
    <property type="evidence" value="ECO:0007669"/>
    <property type="project" value="UniProtKB-KW"/>
</dbReference>
<dbReference type="AlphaFoldDB" id="A0AA35KYQ9"/>
<dbReference type="PANTHER" id="PTHR24252:SF8">
    <property type="entry name" value="ACROSIN"/>
    <property type="match status" value="1"/>
</dbReference>
<dbReference type="PROSITE" id="PS00135">
    <property type="entry name" value="TRYPSIN_SER"/>
    <property type="match status" value="1"/>
</dbReference>
<dbReference type="CDD" id="cd00190">
    <property type="entry name" value="Tryp_SPc"/>
    <property type="match status" value="1"/>
</dbReference>
<dbReference type="PROSITE" id="PS50240">
    <property type="entry name" value="TRYPSIN_DOM"/>
    <property type="match status" value="1"/>
</dbReference>
<dbReference type="EMBL" id="OX395135">
    <property type="protein sequence ID" value="CAI5786722.1"/>
    <property type="molecule type" value="Genomic_DNA"/>
</dbReference>
<protein>
    <recommendedName>
        <fullName evidence="4">Acrosin</fullName>
        <ecNumber evidence="3">3.4.21.10</ecNumber>
    </recommendedName>
</protein>
<dbReference type="Pfam" id="PF00089">
    <property type="entry name" value="Trypsin"/>
    <property type="match status" value="1"/>
</dbReference>
<keyword evidence="6" id="KW-0732">Signal</keyword>
<reference evidence="13" key="1">
    <citation type="submission" date="2022-12" db="EMBL/GenBank/DDBJ databases">
        <authorList>
            <person name="Alioto T."/>
            <person name="Alioto T."/>
            <person name="Gomez Garrido J."/>
        </authorList>
    </citation>
    <scope>NUCLEOTIDE SEQUENCE</scope>
</reference>
<comment type="similarity">
    <text evidence="2">Belongs to the peptidase S1 family. Snake venom subfamily.</text>
</comment>
<dbReference type="GO" id="GO:0005576">
    <property type="term" value="C:extracellular region"/>
    <property type="evidence" value="ECO:0007669"/>
    <property type="project" value="UniProtKB-ARBA"/>
</dbReference>
<accession>A0AA35KYQ9</accession>
<feature type="domain" description="Peptidase S1" evidence="12">
    <location>
        <begin position="31"/>
        <end position="274"/>
    </location>
</feature>
<evidence type="ECO:0000256" key="5">
    <source>
        <dbReference type="ARBA" id="ARBA00022670"/>
    </source>
</evidence>
<evidence type="ECO:0000256" key="9">
    <source>
        <dbReference type="ARBA" id="ARBA00023157"/>
    </source>
</evidence>
<evidence type="ECO:0000256" key="4">
    <source>
        <dbReference type="ARBA" id="ARBA00017161"/>
    </source>
</evidence>
<dbReference type="SMART" id="SM00020">
    <property type="entry name" value="Tryp_SPc"/>
    <property type="match status" value="1"/>
</dbReference>
<evidence type="ECO:0000256" key="7">
    <source>
        <dbReference type="ARBA" id="ARBA00022801"/>
    </source>
</evidence>
<dbReference type="InterPro" id="IPR018114">
    <property type="entry name" value="TRYPSIN_HIS"/>
</dbReference>
<evidence type="ECO:0000256" key="3">
    <source>
        <dbReference type="ARBA" id="ARBA00012050"/>
    </source>
</evidence>
<dbReference type="SUPFAM" id="SSF50494">
    <property type="entry name" value="Trypsin-like serine proteases"/>
    <property type="match status" value="1"/>
</dbReference>
<dbReference type="FunFam" id="2.40.10.10:FF:000120">
    <property type="entry name" value="Putative serine protease"/>
    <property type="match status" value="1"/>
</dbReference>
<sequence>MPAAQSTHVTHMIRGICGRRPLASSHKLMRIMGGSDVLPGMWPWTVSIQTKGRGKVYIHSCGGSLISPQWVLSAGHCFPKGKDQYKLVLGSNRLTNLGPEAEQRFIRTLVKHERYDNKLNSREVVYRDIALLEMDEPVNCSDYIQPACLPDKSLPVLMFGHCYVSGWGGLQPKNFTPPDIMQEAPMNTFSRKKCMKSWRRRIPTQNICAGHEEGNIAICKGDSGGPLMCREERSERYWVIGVASFGPVYCGTAKLPSVFISTQYFLGWIERNSKLQLSAPRPTPLLAQTTKPRKPRTSPTTARPKKHRPPWVRPPLWSGGLPPWVKTTTSSIPPWMRENYGRRPRPDHRSGYRYQQPWPQMAPQSQFADLPGYYPGSEDYYDLLVPSGEQD</sequence>
<keyword evidence="7 10" id="KW-0378">Hydrolase</keyword>
<comment type="catalytic activity">
    <reaction evidence="1">
        <text>Preferential cleavage: Arg-|-Xaa, Lys-|-Xaa.</text>
        <dbReference type="EC" id="3.4.21.10"/>
    </reaction>
</comment>
<evidence type="ECO:0000256" key="11">
    <source>
        <dbReference type="SAM" id="MobiDB-lite"/>
    </source>
</evidence>
<evidence type="ECO:0000259" key="12">
    <source>
        <dbReference type="PROSITE" id="PS50240"/>
    </source>
</evidence>
<dbReference type="Proteomes" id="UP001178461">
    <property type="component" value="Chromosome 10"/>
</dbReference>